<reference evidence="4" key="1">
    <citation type="submission" date="2020-10" db="EMBL/GenBank/DDBJ databases">
        <title>Unveiling of a novel bifunctional photoreceptor, Dualchrome1, isolated from a cosmopolitan green alga.</title>
        <authorList>
            <person name="Suzuki S."/>
            <person name="Kawachi M."/>
        </authorList>
    </citation>
    <scope>NUCLEOTIDE SEQUENCE</scope>
    <source>
        <strain evidence="4">NIES 2893</strain>
    </source>
</reference>
<protein>
    <recommendedName>
        <fullName evidence="3">Exoribonuclease phosphorolytic domain-containing protein</fullName>
    </recommendedName>
</protein>
<dbReference type="InterPro" id="IPR001247">
    <property type="entry name" value="ExoRNase_PH_dom1"/>
</dbReference>
<evidence type="ECO:0000256" key="1">
    <source>
        <dbReference type="ARBA" id="ARBA00006678"/>
    </source>
</evidence>
<dbReference type="GO" id="GO:0000177">
    <property type="term" value="C:cytoplasmic exosome (RNase complex)"/>
    <property type="evidence" value="ECO:0007669"/>
    <property type="project" value="TreeGrafter"/>
</dbReference>
<sequence>MAAASPVSVSVGAPTSSQGTCGASCLGSGACSYGLTSACAQVLFPRPIARDVNRGTPLHYGGGSSAEISVRLSYGPTLAEDTVLSGAIAGVAASAVEYDTSPPSPSAPTQADVTAAEANLEDIVRRAVRTDMMPRQRITIHVSVQQDDGEQGRWFAAASNAASAALVHAGIPLRACFAVGAARDDNLHAACAVAHLPHDDAPSAANDKPRVLYSEMRATQPVTHDRFRALRADAYADATKSLLSVEEAATRMVKRVTGLLDA</sequence>
<dbReference type="InterPro" id="IPR050080">
    <property type="entry name" value="RNase_PH"/>
</dbReference>
<evidence type="ECO:0000313" key="4">
    <source>
        <dbReference type="EMBL" id="GHP08280.1"/>
    </source>
</evidence>
<dbReference type="PANTHER" id="PTHR11953:SF0">
    <property type="entry name" value="EXOSOME COMPLEX COMPONENT RRP41"/>
    <property type="match status" value="1"/>
</dbReference>
<evidence type="ECO:0000313" key="5">
    <source>
        <dbReference type="Proteomes" id="UP000660262"/>
    </source>
</evidence>
<dbReference type="GO" id="GO:0071028">
    <property type="term" value="P:nuclear mRNA surveillance"/>
    <property type="evidence" value="ECO:0007669"/>
    <property type="project" value="TreeGrafter"/>
</dbReference>
<feature type="domain" description="Exoribonuclease phosphorolytic" evidence="3">
    <location>
        <begin position="24"/>
        <end position="172"/>
    </location>
</feature>
<dbReference type="GO" id="GO:0071051">
    <property type="term" value="P:poly(A)-dependent snoRNA 3'-end processing"/>
    <property type="evidence" value="ECO:0007669"/>
    <property type="project" value="TreeGrafter"/>
</dbReference>
<dbReference type="GO" id="GO:0016075">
    <property type="term" value="P:rRNA catabolic process"/>
    <property type="evidence" value="ECO:0007669"/>
    <property type="project" value="TreeGrafter"/>
</dbReference>
<keyword evidence="5" id="KW-1185">Reference proteome</keyword>
<accession>A0A830HR81</accession>
<proteinExistence type="inferred from homology"/>
<dbReference type="EMBL" id="BNJQ01000020">
    <property type="protein sequence ID" value="GHP08280.1"/>
    <property type="molecule type" value="Genomic_DNA"/>
</dbReference>
<gene>
    <name evidence="4" type="ORF">PPROV_000702100</name>
</gene>
<dbReference type="GO" id="GO:0034475">
    <property type="term" value="P:U4 snRNA 3'-end processing"/>
    <property type="evidence" value="ECO:0007669"/>
    <property type="project" value="TreeGrafter"/>
</dbReference>
<dbReference type="Gene3D" id="3.30.230.70">
    <property type="entry name" value="GHMP Kinase, N-terminal domain"/>
    <property type="match status" value="1"/>
</dbReference>
<dbReference type="Pfam" id="PF01138">
    <property type="entry name" value="RNase_PH"/>
    <property type="match status" value="1"/>
</dbReference>
<name>A0A830HR81_9CHLO</name>
<dbReference type="InterPro" id="IPR020568">
    <property type="entry name" value="Ribosomal_Su5_D2-typ_SF"/>
</dbReference>
<feature type="compositionally biased region" description="Low complexity" evidence="2">
    <location>
        <begin position="1"/>
        <end position="17"/>
    </location>
</feature>
<organism evidence="4 5">
    <name type="scientific">Pycnococcus provasolii</name>
    <dbReference type="NCBI Taxonomy" id="41880"/>
    <lineage>
        <taxon>Eukaryota</taxon>
        <taxon>Viridiplantae</taxon>
        <taxon>Chlorophyta</taxon>
        <taxon>Pseudoscourfieldiophyceae</taxon>
        <taxon>Pseudoscourfieldiales</taxon>
        <taxon>Pycnococcaceae</taxon>
        <taxon>Pycnococcus</taxon>
    </lineage>
</organism>
<dbReference type="AlphaFoldDB" id="A0A830HR81"/>
<dbReference type="GO" id="GO:0000176">
    <property type="term" value="C:nuclear exosome (RNase complex)"/>
    <property type="evidence" value="ECO:0007669"/>
    <property type="project" value="TreeGrafter"/>
</dbReference>
<comment type="similarity">
    <text evidence="1">Belongs to the RNase PH family.</text>
</comment>
<feature type="region of interest" description="Disordered" evidence="2">
    <location>
        <begin position="1"/>
        <end position="20"/>
    </location>
</feature>
<dbReference type="InterPro" id="IPR027408">
    <property type="entry name" value="PNPase/RNase_PH_dom_sf"/>
</dbReference>
<dbReference type="Proteomes" id="UP000660262">
    <property type="component" value="Unassembled WGS sequence"/>
</dbReference>
<evidence type="ECO:0000259" key="3">
    <source>
        <dbReference type="Pfam" id="PF01138"/>
    </source>
</evidence>
<dbReference type="SUPFAM" id="SSF54211">
    <property type="entry name" value="Ribosomal protein S5 domain 2-like"/>
    <property type="match status" value="1"/>
</dbReference>
<dbReference type="GO" id="GO:0003723">
    <property type="term" value="F:RNA binding"/>
    <property type="evidence" value="ECO:0007669"/>
    <property type="project" value="TreeGrafter"/>
</dbReference>
<evidence type="ECO:0000256" key="2">
    <source>
        <dbReference type="SAM" id="MobiDB-lite"/>
    </source>
</evidence>
<comment type="caution">
    <text evidence="4">The sequence shown here is derived from an EMBL/GenBank/DDBJ whole genome shotgun (WGS) entry which is preliminary data.</text>
</comment>
<dbReference type="PANTHER" id="PTHR11953">
    <property type="entry name" value="EXOSOME COMPLEX COMPONENT"/>
    <property type="match status" value="1"/>
</dbReference>
<dbReference type="GO" id="GO:0005730">
    <property type="term" value="C:nucleolus"/>
    <property type="evidence" value="ECO:0007669"/>
    <property type="project" value="TreeGrafter"/>
</dbReference>